<reference evidence="1 2" key="1">
    <citation type="journal article" date="2012" name="Stand. Genomic Sci.">
        <title>Complete genome sequence of Liberibacter crescens BT-1.</title>
        <authorList>
            <person name="Leonard M.T."/>
            <person name="Fagen J.R."/>
            <person name="Davis-Richardson A.G."/>
            <person name="Davis M.J."/>
            <person name="Triplett E.W."/>
        </authorList>
    </citation>
    <scope>NUCLEOTIDE SEQUENCE [LARGE SCALE GENOMIC DNA]</scope>
    <source>
        <strain evidence="1 2">BT-1</strain>
    </source>
</reference>
<organism evidence="1 2">
    <name type="scientific">Liberibacter crescens (strain BT-1)</name>
    <dbReference type="NCBI Taxonomy" id="1215343"/>
    <lineage>
        <taxon>Bacteria</taxon>
        <taxon>Pseudomonadati</taxon>
        <taxon>Pseudomonadota</taxon>
        <taxon>Alphaproteobacteria</taxon>
        <taxon>Hyphomicrobiales</taxon>
        <taxon>Rhizobiaceae</taxon>
        <taxon>Liberibacter</taxon>
    </lineage>
</organism>
<dbReference type="RefSeq" id="WP_015272931.1">
    <property type="nucleotide sequence ID" value="NC_019907.1"/>
</dbReference>
<evidence type="ECO:0000313" key="1">
    <source>
        <dbReference type="EMBL" id="AGA64504.1"/>
    </source>
</evidence>
<dbReference type="STRING" id="1215343.B488_05120"/>
<accession>L0ESN5</accession>
<proteinExistence type="predicted"/>
<dbReference type="AlphaFoldDB" id="L0ESN5"/>
<dbReference type="PATRIC" id="fig|1215343.11.peg.522"/>
<dbReference type="HOGENOM" id="CLU_114914_0_0_5"/>
<keyword evidence="2" id="KW-1185">Reference proteome</keyword>
<sequence length="193" mass="21435">MSAYDYGTLLADAVHYSDKGDIIPLFPGFLRRVESVLNRDLRLSGMEKQTSLALVDGMVSVPNDCLEIIQIRDERNCVLVCLPLDAFNEGRRGTILLSGTIRVSGFPSAAKITITYYGRLPSLSVVAPQNWLLDQGYDIYLYGVVREIGLWEQNTDKVTSAMKLYDAAVQSLQRSDTRFRNSGKRIIVGGPTP</sequence>
<name>L0ESN5_LIBCB</name>
<dbReference type="EMBL" id="CP003789">
    <property type="protein sequence ID" value="AGA64504.1"/>
    <property type="molecule type" value="Genomic_DNA"/>
</dbReference>
<dbReference type="Pfam" id="PF24175">
    <property type="entry name" value="SU10_adaptor"/>
    <property type="match status" value="1"/>
</dbReference>
<dbReference type="InterPro" id="IPR056209">
    <property type="entry name" value="SU10_adaptor"/>
</dbReference>
<dbReference type="eggNOG" id="ENOG5032ZCW">
    <property type="taxonomic scope" value="Bacteria"/>
</dbReference>
<protein>
    <submittedName>
        <fullName evidence="1">Uncharacterized protein</fullName>
    </submittedName>
</protein>
<dbReference type="Proteomes" id="UP000010799">
    <property type="component" value="Chromosome"/>
</dbReference>
<gene>
    <name evidence="1" type="ordered locus">B488_05120</name>
</gene>
<dbReference type="KEGG" id="lcc:B488_05120"/>
<evidence type="ECO:0000313" key="2">
    <source>
        <dbReference type="Proteomes" id="UP000010799"/>
    </source>
</evidence>